<dbReference type="EMBL" id="FNCS01000001">
    <property type="protein sequence ID" value="SDG19140.1"/>
    <property type="molecule type" value="Genomic_DNA"/>
</dbReference>
<evidence type="ECO:0000256" key="1">
    <source>
        <dbReference type="SAM" id="SignalP"/>
    </source>
</evidence>
<dbReference type="OrthoDB" id="8456086at2"/>
<keyword evidence="3" id="KW-1185">Reference proteome</keyword>
<evidence type="ECO:0000313" key="3">
    <source>
        <dbReference type="Proteomes" id="UP000199495"/>
    </source>
</evidence>
<evidence type="ECO:0000313" key="2">
    <source>
        <dbReference type="EMBL" id="SDG19140.1"/>
    </source>
</evidence>
<feature type="signal peptide" evidence="1">
    <location>
        <begin position="1"/>
        <end position="27"/>
    </location>
</feature>
<name>A0A1G7SAD1_9HYPH</name>
<gene>
    <name evidence="2" type="ORF">SAMN04487974_101356</name>
</gene>
<proteinExistence type="predicted"/>
<sequence>MKRRNLLKCFPGAMAAPVALFSAPANGGEQTAQERFDWHLAELKRAAEELDPMISHWHLAHPKCAGDYLTLTARRVTGRYTGDGIYESGQETVTGGRVHYRVELTDAVIDGARTFKVSCSGEHRLLLEYVLETRIGKRVGVLS</sequence>
<dbReference type="Proteomes" id="UP000199495">
    <property type="component" value="Unassembled WGS sequence"/>
</dbReference>
<dbReference type="STRING" id="440168.SAMN04487974_101356"/>
<feature type="chain" id="PRO_5011443712" evidence="1">
    <location>
        <begin position="28"/>
        <end position="143"/>
    </location>
</feature>
<dbReference type="RefSeq" id="WP_090590402.1">
    <property type="nucleotide sequence ID" value="NZ_FNCS01000001.1"/>
</dbReference>
<protein>
    <submittedName>
        <fullName evidence="2">Uncharacterized protein</fullName>
    </submittedName>
</protein>
<keyword evidence="1" id="KW-0732">Signal</keyword>
<dbReference type="AlphaFoldDB" id="A0A1G7SAD1"/>
<accession>A0A1G7SAD1</accession>
<organism evidence="2 3">
    <name type="scientific">Pelagibacterium luteolum</name>
    <dbReference type="NCBI Taxonomy" id="440168"/>
    <lineage>
        <taxon>Bacteria</taxon>
        <taxon>Pseudomonadati</taxon>
        <taxon>Pseudomonadota</taxon>
        <taxon>Alphaproteobacteria</taxon>
        <taxon>Hyphomicrobiales</taxon>
        <taxon>Devosiaceae</taxon>
        <taxon>Pelagibacterium</taxon>
    </lineage>
</organism>
<reference evidence="2 3" key="1">
    <citation type="submission" date="2016-10" db="EMBL/GenBank/DDBJ databases">
        <authorList>
            <person name="de Groot N.N."/>
        </authorList>
    </citation>
    <scope>NUCLEOTIDE SEQUENCE [LARGE SCALE GENOMIC DNA]</scope>
    <source>
        <strain evidence="2 3">CGMCC 1.10267</strain>
    </source>
</reference>